<gene>
    <name evidence="1" type="ORF">MBHS_01149</name>
</gene>
<dbReference type="EMBL" id="FMSV02000185">
    <property type="protein sequence ID" value="SEH05296.1"/>
    <property type="molecule type" value="Genomic_DNA"/>
</dbReference>
<sequence length="483" mass="54520">MIEEYERATSQQTECGPDFENQAFQEAMQRSRWGEMQSAPEEVEQSFWEALIDGLLPADEIADFISAMKAGNPIEKQDAFADASFVIMSDLVAGEVIAKLFGVVAKRIPKDKLGEFMAKADDVRKILYEKVKKVLSRKSDDVPVTRQVNEDLPTSVETPATQTKPVDELTENMQREQQGLPPRYVEEDPVGLTPQRMEDELQKMRIRGYESGQMQKWTNIENLPEDIIVVHATVEGTFPGANAAVASNSWQPKFTQALALQGKNNKISFSLVQINNFTYDNFYSNSQIGLVGKSGKISRSSTEDLGSYVGSDGKVGTSQKTSKNPVDQVKETIDHAQKTPNQERDFNHLLVSKPRFSYAYYAIPDSNISLIRVNYIDFDTHIGDKLKKALIYKGRFYEPQIIEKTLKIKQKPGERPILFLKNEDGGNILSDKEVIYDASEYFYAYERIDKPTIGFFDPEGTEIKEVFVKVVTLGRDVTGEIKQ</sequence>
<accession>A0A1H6F8B4</accession>
<proteinExistence type="predicted"/>
<organism evidence="1 2">
    <name type="scientific">Candidatus Venteria ishoeyi</name>
    <dbReference type="NCBI Taxonomy" id="1899563"/>
    <lineage>
        <taxon>Bacteria</taxon>
        <taxon>Pseudomonadati</taxon>
        <taxon>Pseudomonadota</taxon>
        <taxon>Gammaproteobacteria</taxon>
        <taxon>Thiotrichales</taxon>
        <taxon>Thiotrichaceae</taxon>
        <taxon>Venteria</taxon>
    </lineage>
</organism>
<evidence type="ECO:0000313" key="1">
    <source>
        <dbReference type="EMBL" id="SEH05296.1"/>
    </source>
</evidence>
<keyword evidence="2" id="KW-1185">Reference proteome</keyword>
<reference evidence="1 2" key="1">
    <citation type="submission" date="2016-10" db="EMBL/GenBank/DDBJ databases">
        <authorList>
            <person name="de Groot N.N."/>
        </authorList>
    </citation>
    <scope>NUCLEOTIDE SEQUENCE [LARGE SCALE GENOMIC DNA]</scope>
    <source>
        <strain evidence="1">MBHS1</strain>
    </source>
</reference>
<dbReference type="Proteomes" id="UP000236724">
    <property type="component" value="Unassembled WGS sequence"/>
</dbReference>
<name>A0A1H6F8B4_9GAMM</name>
<evidence type="ECO:0000313" key="2">
    <source>
        <dbReference type="Proteomes" id="UP000236724"/>
    </source>
</evidence>
<dbReference type="AlphaFoldDB" id="A0A1H6F8B4"/>
<protein>
    <submittedName>
        <fullName evidence="1">Uncharacterized protein</fullName>
    </submittedName>
</protein>